<dbReference type="PANTHER" id="PTHR37299">
    <property type="entry name" value="TRANSCRIPTIONAL REGULATOR-RELATED"/>
    <property type="match status" value="1"/>
</dbReference>
<dbReference type="Proteomes" id="UP001500683">
    <property type="component" value="Unassembled WGS sequence"/>
</dbReference>
<dbReference type="Gene3D" id="3.40.50.2300">
    <property type="match status" value="1"/>
</dbReference>
<feature type="region of interest" description="Disordered" evidence="2">
    <location>
        <begin position="248"/>
        <end position="360"/>
    </location>
</feature>
<dbReference type="RefSeq" id="WP_344955337.1">
    <property type="nucleotide sequence ID" value="NZ_BAAAZG010000051.1"/>
</dbReference>
<evidence type="ECO:0000256" key="1">
    <source>
        <dbReference type="PROSITE-ProRule" id="PRU00169"/>
    </source>
</evidence>
<feature type="domain" description="HTH LytTR-type" evidence="4">
    <location>
        <begin position="145"/>
        <end position="247"/>
    </location>
</feature>
<dbReference type="EMBL" id="BAAAZG010000051">
    <property type="protein sequence ID" value="GAA4094018.1"/>
    <property type="molecule type" value="Genomic_DNA"/>
</dbReference>
<evidence type="ECO:0008006" key="7">
    <source>
        <dbReference type="Google" id="ProtNLM"/>
    </source>
</evidence>
<evidence type="ECO:0000313" key="5">
    <source>
        <dbReference type="EMBL" id="GAA4094018.1"/>
    </source>
</evidence>
<comment type="caution">
    <text evidence="5">The sequence shown here is derived from an EMBL/GenBank/DDBJ whole genome shotgun (WGS) entry which is preliminary data.</text>
</comment>
<dbReference type="Gene3D" id="2.40.50.1020">
    <property type="entry name" value="LytTr DNA-binding domain"/>
    <property type="match status" value="1"/>
</dbReference>
<dbReference type="Pfam" id="PF04397">
    <property type="entry name" value="LytTR"/>
    <property type="match status" value="1"/>
</dbReference>
<dbReference type="SMART" id="SM00850">
    <property type="entry name" value="LytTR"/>
    <property type="match status" value="1"/>
</dbReference>
<sequence>MLRVLAVDDEVPALEELVYLLREDPRIERVTGASDAAAALRNLSRMLVSGDRLDAVFLDIRMPGLDGLDFTRLLSGFAAPPVVVFVTAHDNCAVTAYELGALDYLLKPVRPERLAEAVRRVDEAVHRVAAQEEHAVDRPPEDEMVPVELGGRTRLVPRREVTYVEAQGDYVRLHTAEGSYLVRMPLAQLARRWEAAGFIRIHRSTLVALAHITELRFDGGRAAVQVGQELLPVARRHTRQVRDLLVRRFRNADQDGRHGEPGTRRGEPGDRRGEPGDRRGDGGGRGEPGGGRGEPGRRRGDQGGRGGGPGRQGDERGQQGDERGQQGGGPGGRGRRDGDQDGRDDEWGPGGGRGGGHGDD</sequence>
<evidence type="ECO:0000259" key="4">
    <source>
        <dbReference type="PROSITE" id="PS50930"/>
    </source>
</evidence>
<dbReference type="InterPro" id="IPR011006">
    <property type="entry name" value="CheY-like_superfamily"/>
</dbReference>
<keyword evidence="6" id="KW-1185">Reference proteome</keyword>
<gene>
    <name evidence="5" type="ORF">GCM10022214_65440</name>
</gene>
<proteinExistence type="predicted"/>
<feature type="compositionally biased region" description="Gly residues" evidence="2">
    <location>
        <begin position="348"/>
        <end position="360"/>
    </location>
</feature>
<evidence type="ECO:0000256" key="2">
    <source>
        <dbReference type="SAM" id="MobiDB-lite"/>
    </source>
</evidence>
<accession>A0ABP7WPU9</accession>
<evidence type="ECO:0000259" key="3">
    <source>
        <dbReference type="PROSITE" id="PS50110"/>
    </source>
</evidence>
<organism evidence="5 6">
    <name type="scientific">Actinomadura miaoliensis</name>
    <dbReference type="NCBI Taxonomy" id="430685"/>
    <lineage>
        <taxon>Bacteria</taxon>
        <taxon>Bacillati</taxon>
        <taxon>Actinomycetota</taxon>
        <taxon>Actinomycetes</taxon>
        <taxon>Streptosporangiales</taxon>
        <taxon>Thermomonosporaceae</taxon>
        <taxon>Actinomadura</taxon>
    </lineage>
</organism>
<dbReference type="InterPro" id="IPR001789">
    <property type="entry name" value="Sig_transdc_resp-reg_receiver"/>
</dbReference>
<name>A0ABP7WPU9_9ACTN</name>
<dbReference type="SUPFAM" id="SSF52172">
    <property type="entry name" value="CheY-like"/>
    <property type="match status" value="1"/>
</dbReference>
<dbReference type="PROSITE" id="PS50110">
    <property type="entry name" value="RESPONSE_REGULATORY"/>
    <property type="match status" value="1"/>
</dbReference>
<reference evidence="6" key="1">
    <citation type="journal article" date="2019" name="Int. J. Syst. Evol. Microbiol.">
        <title>The Global Catalogue of Microorganisms (GCM) 10K type strain sequencing project: providing services to taxonomists for standard genome sequencing and annotation.</title>
        <authorList>
            <consortium name="The Broad Institute Genomics Platform"/>
            <consortium name="The Broad Institute Genome Sequencing Center for Infectious Disease"/>
            <person name="Wu L."/>
            <person name="Ma J."/>
        </authorList>
    </citation>
    <scope>NUCLEOTIDE SEQUENCE [LARGE SCALE GENOMIC DNA]</scope>
    <source>
        <strain evidence="6">JCM 16702</strain>
    </source>
</reference>
<dbReference type="InterPro" id="IPR046947">
    <property type="entry name" value="LytR-like"/>
</dbReference>
<evidence type="ECO:0000313" key="6">
    <source>
        <dbReference type="Proteomes" id="UP001500683"/>
    </source>
</evidence>
<dbReference type="SMART" id="SM00448">
    <property type="entry name" value="REC"/>
    <property type="match status" value="1"/>
</dbReference>
<feature type="modified residue" description="4-aspartylphosphate" evidence="1">
    <location>
        <position position="59"/>
    </location>
</feature>
<keyword evidence="1" id="KW-0597">Phosphoprotein</keyword>
<feature type="compositionally biased region" description="Basic and acidic residues" evidence="2">
    <location>
        <begin position="312"/>
        <end position="324"/>
    </location>
</feature>
<dbReference type="PANTHER" id="PTHR37299:SF1">
    <property type="entry name" value="STAGE 0 SPORULATION PROTEIN A HOMOLOG"/>
    <property type="match status" value="1"/>
</dbReference>
<dbReference type="Pfam" id="PF00072">
    <property type="entry name" value="Response_reg"/>
    <property type="match status" value="1"/>
</dbReference>
<dbReference type="PROSITE" id="PS50930">
    <property type="entry name" value="HTH_LYTTR"/>
    <property type="match status" value="1"/>
</dbReference>
<dbReference type="InterPro" id="IPR007492">
    <property type="entry name" value="LytTR_DNA-bd_dom"/>
</dbReference>
<feature type="domain" description="Response regulatory" evidence="3">
    <location>
        <begin position="3"/>
        <end position="122"/>
    </location>
</feature>
<feature type="compositionally biased region" description="Basic and acidic residues" evidence="2">
    <location>
        <begin position="248"/>
        <end position="284"/>
    </location>
</feature>
<protein>
    <recommendedName>
        <fullName evidence="7">Response regulator transcription factor</fullName>
    </recommendedName>
</protein>